<dbReference type="Proteomes" id="UP000827976">
    <property type="component" value="Chromosome 10"/>
</dbReference>
<dbReference type="EMBL" id="CM037020">
    <property type="protein sequence ID" value="KAH7670506.1"/>
    <property type="molecule type" value="Genomic_DNA"/>
</dbReference>
<keyword evidence="2" id="KW-1185">Reference proteome</keyword>
<organism evidence="1 2">
    <name type="scientific">Dioscorea alata</name>
    <name type="common">Purple yam</name>
    <dbReference type="NCBI Taxonomy" id="55571"/>
    <lineage>
        <taxon>Eukaryota</taxon>
        <taxon>Viridiplantae</taxon>
        <taxon>Streptophyta</taxon>
        <taxon>Embryophyta</taxon>
        <taxon>Tracheophyta</taxon>
        <taxon>Spermatophyta</taxon>
        <taxon>Magnoliopsida</taxon>
        <taxon>Liliopsida</taxon>
        <taxon>Dioscoreales</taxon>
        <taxon>Dioscoreaceae</taxon>
        <taxon>Dioscorea</taxon>
    </lineage>
</organism>
<accession>A0ACB7VA06</accession>
<name>A0ACB7VA06_DIOAL</name>
<comment type="caution">
    <text evidence="1">The sequence shown here is derived from an EMBL/GenBank/DDBJ whole genome shotgun (WGS) entry which is preliminary data.</text>
</comment>
<reference evidence="2" key="1">
    <citation type="journal article" date="2022" name="Nat. Commun.">
        <title>Chromosome evolution and the genetic basis of agronomically important traits in greater yam.</title>
        <authorList>
            <person name="Bredeson J.V."/>
            <person name="Lyons J.B."/>
            <person name="Oniyinde I.O."/>
            <person name="Okereke N.R."/>
            <person name="Kolade O."/>
            <person name="Nnabue I."/>
            <person name="Nwadili C.O."/>
            <person name="Hribova E."/>
            <person name="Parker M."/>
            <person name="Nwogha J."/>
            <person name="Shu S."/>
            <person name="Carlson J."/>
            <person name="Kariba R."/>
            <person name="Muthemba S."/>
            <person name="Knop K."/>
            <person name="Barton G.J."/>
            <person name="Sherwood A.V."/>
            <person name="Lopez-Montes A."/>
            <person name="Asiedu R."/>
            <person name="Jamnadass R."/>
            <person name="Muchugi A."/>
            <person name="Goodstein D."/>
            <person name="Egesi C.N."/>
            <person name="Featherston J."/>
            <person name="Asfaw A."/>
            <person name="Simpson G.G."/>
            <person name="Dolezel J."/>
            <person name="Hendre P.S."/>
            <person name="Van Deynze A."/>
            <person name="Kumar P.L."/>
            <person name="Obidiegwu J.E."/>
            <person name="Bhattacharjee R."/>
            <person name="Rokhsar D.S."/>
        </authorList>
    </citation>
    <scope>NUCLEOTIDE SEQUENCE [LARGE SCALE GENOMIC DNA]</scope>
    <source>
        <strain evidence="2">cv. TDa95/00328</strain>
    </source>
</reference>
<protein>
    <submittedName>
        <fullName evidence="1">Zinc finger RING/FYVE/PHD-type protein</fullName>
    </submittedName>
</protein>
<sequence>MAKSEERAAAAARAAGELKKELRRLVLAITDDDDVRSETFEEAAKVLAALREMKSSGKGNNFGKRSSSSPLSSNEKDHRPEVQVPEHFLCPISSEIMKDPVIVASGQTYDRAFIQDWLNSGNLTCPKTQQVLSNSTLTPNYLIHKMITHWCYEHGIPLPMLENREGAMSTRSEQNVINSFLDTISSSSIHEKKNAVKELRLLTKRNPSFRALLGRDARSSLSVALCLSCSWVGRR</sequence>
<evidence type="ECO:0000313" key="1">
    <source>
        <dbReference type="EMBL" id="KAH7670506.1"/>
    </source>
</evidence>
<evidence type="ECO:0000313" key="2">
    <source>
        <dbReference type="Proteomes" id="UP000827976"/>
    </source>
</evidence>
<proteinExistence type="predicted"/>
<gene>
    <name evidence="1" type="ORF">IHE45_10G031300</name>
</gene>